<proteinExistence type="predicted"/>
<evidence type="ECO:0000313" key="1">
    <source>
        <dbReference type="EMBL" id="CAE6490236.1"/>
    </source>
</evidence>
<dbReference type="Pfam" id="PF07823">
    <property type="entry name" value="CPDase"/>
    <property type="match status" value="2"/>
</dbReference>
<dbReference type="InterPro" id="IPR012386">
    <property type="entry name" value="Cyclic-nucl_3Pdiesterase"/>
</dbReference>
<organism evidence="1 2">
    <name type="scientific">Rhizoctonia solani</name>
    <dbReference type="NCBI Taxonomy" id="456999"/>
    <lineage>
        <taxon>Eukaryota</taxon>
        <taxon>Fungi</taxon>
        <taxon>Dikarya</taxon>
        <taxon>Basidiomycota</taxon>
        <taxon>Agaricomycotina</taxon>
        <taxon>Agaricomycetes</taxon>
        <taxon>Cantharellales</taxon>
        <taxon>Ceratobasidiaceae</taxon>
        <taxon>Rhizoctonia</taxon>
    </lineage>
</organism>
<reference evidence="1" key="1">
    <citation type="submission" date="2021-01" db="EMBL/GenBank/DDBJ databases">
        <authorList>
            <person name="Kaushik A."/>
        </authorList>
    </citation>
    <scope>NUCLEOTIDE SEQUENCE</scope>
    <source>
        <strain evidence="1">AG4-R118</strain>
    </source>
</reference>
<gene>
    <name evidence="1" type="ORF">RDB_LOCUS138326</name>
</gene>
<accession>A0A8H3CQE2</accession>
<dbReference type="InterPro" id="IPR009097">
    <property type="entry name" value="Cyclic_Pdiesterase"/>
</dbReference>
<dbReference type="Proteomes" id="UP000663888">
    <property type="component" value="Unassembled WGS sequence"/>
</dbReference>
<dbReference type="SUPFAM" id="SSF55144">
    <property type="entry name" value="LigT-like"/>
    <property type="match status" value="1"/>
</dbReference>
<evidence type="ECO:0000313" key="2">
    <source>
        <dbReference type="Proteomes" id="UP000663888"/>
    </source>
</evidence>
<evidence type="ECO:0008006" key="3">
    <source>
        <dbReference type="Google" id="ProtNLM"/>
    </source>
</evidence>
<comment type="caution">
    <text evidence="1">The sequence shown here is derived from an EMBL/GenBank/DDBJ whole genome shotgun (WGS) entry which is preliminary data.</text>
</comment>
<dbReference type="PANTHER" id="PTHR28141">
    <property type="entry name" value="2',3'-CYCLIC-NUCLEOTIDE 3'-PHOSPHODIESTERASE"/>
    <property type="match status" value="1"/>
</dbReference>
<dbReference type="GO" id="GO:0009187">
    <property type="term" value="P:cyclic nucleotide metabolic process"/>
    <property type="evidence" value="ECO:0007669"/>
    <property type="project" value="TreeGrafter"/>
</dbReference>
<dbReference type="PANTHER" id="PTHR28141:SF1">
    <property type="entry name" value="2',3'-CYCLIC-NUCLEOTIDE 3'-PHOSPHODIESTERASE"/>
    <property type="match status" value="1"/>
</dbReference>
<dbReference type="EMBL" id="CAJMWX010001465">
    <property type="protein sequence ID" value="CAE6490236.1"/>
    <property type="molecule type" value="Genomic_DNA"/>
</dbReference>
<dbReference type="AlphaFoldDB" id="A0A8H3CQE2"/>
<dbReference type="GO" id="GO:0004113">
    <property type="term" value="F:2',3'-cyclic-nucleotide 3'-phosphodiesterase activity"/>
    <property type="evidence" value="ECO:0007669"/>
    <property type="project" value="TreeGrafter"/>
</dbReference>
<dbReference type="Gene3D" id="3.90.1140.10">
    <property type="entry name" value="Cyclic phosphodiesterase"/>
    <property type="match status" value="1"/>
</dbReference>
<sequence length="191" mass="21317">MSLSADMGLSLWFVPSPNEFERLQPVLDDLAKHGKGPSFQPHVTLVSVPISTPLPFPPLGFDKAPPMTLRFLKVQTGESYFQSVLIAIDPNPELVKFHDSVRQTLNYPLPSGASYFPHLSLFYGGDQELKESLVRRLYEQGTAVSREGEFGDTVAGISEIHVEEIWLVRSEGPPEAWEVVEKWRLGTSIPN</sequence>
<name>A0A8H3CQE2_9AGAM</name>
<protein>
    <recommendedName>
        <fullName evidence="3">Cyclic phosphodiesterase</fullName>
    </recommendedName>
</protein>